<organism evidence="2 3">
    <name type="scientific">Prorocentrum cordatum</name>
    <dbReference type="NCBI Taxonomy" id="2364126"/>
    <lineage>
        <taxon>Eukaryota</taxon>
        <taxon>Sar</taxon>
        <taxon>Alveolata</taxon>
        <taxon>Dinophyceae</taxon>
        <taxon>Prorocentrales</taxon>
        <taxon>Prorocentraceae</taxon>
        <taxon>Prorocentrum</taxon>
    </lineage>
</organism>
<feature type="compositionally biased region" description="Basic and acidic residues" evidence="1">
    <location>
        <begin position="32"/>
        <end position="46"/>
    </location>
</feature>
<name>A0ABN9WII4_9DINO</name>
<feature type="compositionally biased region" description="Low complexity" evidence="1">
    <location>
        <begin position="54"/>
        <end position="70"/>
    </location>
</feature>
<proteinExistence type="predicted"/>
<protein>
    <submittedName>
        <fullName evidence="2">Uncharacterized protein</fullName>
    </submittedName>
</protein>
<gene>
    <name evidence="2" type="ORF">PCOR1329_LOCUS67678</name>
</gene>
<accession>A0ABN9WII4</accession>
<dbReference type="EMBL" id="CAUYUJ010018782">
    <property type="protein sequence ID" value="CAK0886288.1"/>
    <property type="molecule type" value="Genomic_DNA"/>
</dbReference>
<feature type="region of interest" description="Disordered" evidence="1">
    <location>
        <begin position="1"/>
        <end position="75"/>
    </location>
</feature>
<evidence type="ECO:0000256" key="1">
    <source>
        <dbReference type="SAM" id="MobiDB-lite"/>
    </source>
</evidence>
<evidence type="ECO:0000313" key="3">
    <source>
        <dbReference type="Proteomes" id="UP001189429"/>
    </source>
</evidence>
<feature type="compositionally biased region" description="Low complexity" evidence="1">
    <location>
        <begin position="1"/>
        <end position="12"/>
    </location>
</feature>
<sequence>TAARAHAQARALRPPPQGKRKEISTTMGTDKQALDKRQKAMVKAESDSDDDESGSSYSYTSEEQAAAGAAPSNPATTKLGELVNVLAILQGWKAADHAWLKHWDTPLKECIKNLMIYEKVLKEMVQGGSSKEFPKACTAIEDATKLHGNLVPIMQSVAAALESAKKK</sequence>
<dbReference type="Proteomes" id="UP001189429">
    <property type="component" value="Unassembled WGS sequence"/>
</dbReference>
<evidence type="ECO:0000313" key="2">
    <source>
        <dbReference type="EMBL" id="CAK0886288.1"/>
    </source>
</evidence>
<reference evidence="2" key="1">
    <citation type="submission" date="2023-10" db="EMBL/GenBank/DDBJ databases">
        <authorList>
            <person name="Chen Y."/>
            <person name="Shah S."/>
            <person name="Dougan E. K."/>
            <person name="Thang M."/>
            <person name="Chan C."/>
        </authorList>
    </citation>
    <scope>NUCLEOTIDE SEQUENCE [LARGE SCALE GENOMIC DNA]</scope>
</reference>
<comment type="caution">
    <text evidence="2">The sequence shown here is derived from an EMBL/GenBank/DDBJ whole genome shotgun (WGS) entry which is preliminary data.</text>
</comment>
<feature type="non-terminal residue" evidence="2">
    <location>
        <position position="1"/>
    </location>
</feature>
<keyword evidence="3" id="KW-1185">Reference proteome</keyword>